<dbReference type="AlphaFoldDB" id="A0A4R3VZE3"/>
<evidence type="ECO:0008006" key="3">
    <source>
        <dbReference type="Google" id="ProtNLM"/>
    </source>
</evidence>
<comment type="caution">
    <text evidence="1">The sequence shown here is derived from an EMBL/GenBank/DDBJ whole genome shotgun (WGS) entry which is preliminary data.</text>
</comment>
<dbReference type="EMBL" id="SMBZ01000011">
    <property type="protein sequence ID" value="TCV17145.1"/>
    <property type="molecule type" value="Genomic_DNA"/>
</dbReference>
<proteinExistence type="predicted"/>
<dbReference type="CDD" id="cd00229">
    <property type="entry name" value="SGNH_hydrolase"/>
    <property type="match status" value="1"/>
</dbReference>
<evidence type="ECO:0000313" key="1">
    <source>
        <dbReference type="EMBL" id="TCV17145.1"/>
    </source>
</evidence>
<dbReference type="InterPro" id="IPR036514">
    <property type="entry name" value="SGNH_hydro_sf"/>
</dbReference>
<name>A0A4R3VZE3_9SPHI</name>
<protein>
    <recommendedName>
        <fullName evidence="3">Lysophospholipase L1-like esterase</fullName>
    </recommendedName>
</protein>
<keyword evidence="2" id="KW-1185">Reference proteome</keyword>
<dbReference type="OrthoDB" id="792243at2"/>
<dbReference type="RefSeq" id="WP_132777229.1">
    <property type="nucleotide sequence ID" value="NZ_SMBZ01000011.1"/>
</dbReference>
<gene>
    <name evidence="1" type="ORF">EDC17_101164</name>
</gene>
<dbReference type="Proteomes" id="UP000295197">
    <property type="component" value="Unassembled WGS sequence"/>
</dbReference>
<evidence type="ECO:0000313" key="2">
    <source>
        <dbReference type="Proteomes" id="UP000295197"/>
    </source>
</evidence>
<dbReference type="GO" id="GO:0016788">
    <property type="term" value="F:hydrolase activity, acting on ester bonds"/>
    <property type="evidence" value="ECO:0007669"/>
    <property type="project" value="UniProtKB-ARBA"/>
</dbReference>
<dbReference type="Gene3D" id="3.40.50.1110">
    <property type="entry name" value="SGNH hydrolase"/>
    <property type="match status" value="1"/>
</dbReference>
<reference evidence="1 2" key="1">
    <citation type="submission" date="2019-03" db="EMBL/GenBank/DDBJ databases">
        <title>Genomic Encyclopedia of Type Strains, Phase IV (KMG-IV): sequencing the most valuable type-strain genomes for metagenomic binning, comparative biology and taxonomic classification.</title>
        <authorList>
            <person name="Goeker M."/>
        </authorList>
    </citation>
    <scope>NUCLEOTIDE SEQUENCE [LARGE SCALE GENOMIC DNA]</scope>
    <source>
        <strain evidence="1 2">DSM 22362</strain>
    </source>
</reference>
<dbReference type="SUPFAM" id="SSF52266">
    <property type="entry name" value="SGNH hydrolase"/>
    <property type="match status" value="1"/>
</dbReference>
<sequence length="960" mass="105795">MAIEEDKIVRFPEGTQDVPFEDVNYVMAAGPDGKFKRISKNALKIGLTIENGRMQSVAPGALPAGPTGQTRYMEVTAVGTWTYGGVEIGSNAEGYQTTFWWDGTSWSKVEEAKMPMPEGVDHVTETGTGIPIEKAVFRTVKSVDDKVSAIAETEIIEDAVFDGGTGDILYDDDVFRGWGTNYGVLKNFNRLKIHHKDISSIIKVTKLRYRVCENDRNGAVLANGEVDVDFSDGQIGFITIDLSSKVSNPNNSNIWLEFWGNGNMAFIKTDNSYSTRKIRYQTTSMSYNDDFSQDSIQTSVDFTEIPDVKFILLRNKASVTDEFANEVLSKDAQGRVETGNRKAVSGDEVKLVVKPFEDLISDEFISERTEVISGDSIVNNSSTFAGWGQDIGIRRDFNAISYDLVAYDNENLPTYLEMRIRNGSSSGAVLFTVRVDVAPQVNIRTPVVFELPSIFTNPSNLNLFVQFNSDGYFASIGSNSGSPVGSVKYTTTKGANVVEMSSSTQQSLGMKLLDGSYSGVLTSRAIQQIKNDIGTEGAPRLLLTSRVWLYPGLEYNVFDRNVCVPEYGDNIHNYRLDYNGSTGNQFKRGYRLNPVPASLDKSISLILRKGKKDIATRTQRMLSAAINAGSGITRKILQIGDSTILSSKIGIPLKAIFESDVMNLVPIGTIIDDTWRHEGRGGYTIDDYYGYGRILYRINVSGLTTTPTKGTEYSQGSSLYIIEEVNITSGSGYFSIRVVSGIEPAPSGTLTKSGGTGDDVINYTSMEQTSANVFRSPVTNRFDIGYYLSTTGQTLSDNDWITFQLGINDVFGLTNSTDATNKVNSMIYQLKEMISNIRSYNPLIRIGIVVTFPPADQDAFGDNDGLSQTYETYLKIGLAAWQSRLIAEFDNDTSINNRIYLISAHLNLDAEYNYPSAESLPNARYTGTRRINMQTNGVHPNSDGNAQIADMYAGLIKYFG</sequence>
<accession>A0A4R3VZE3</accession>
<organism evidence="1 2">
    <name type="scientific">Sphingobacterium alimentarium</name>
    <dbReference type="NCBI Taxonomy" id="797292"/>
    <lineage>
        <taxon>Bacteria</taxon>
        <taxon>Pseudomonadati</taxon>
        <taxon>Bacteroidota</taxon>
        <taxon>Sphingobacteriia</taxon>
        <taxon>Sphingobacteriales</taxon>
        <taxon>Sphingobacteriaceae</taxon>
        <taxon>Sphingobacterium</taxon>
    </lineage>
</organism>